<keyword evidence="6 11" id="KW-0949">S-adenosyl-L-methionine</keyword>
<dbReference type="GO" id="GO:0005829">
    <property type="term" value="C:cytosol"/>
    <property type="evidence" value="ECO:0007669"/>
    <property type="project" value="Ensembl"/>
</dbReference>
<comment type="function">
    <text evidence="10">O-methyltransferase that specifically monomethylates 5'-monophosphate of cytoplasmic histidyl tRNA (tRNA(His)), acting as a capping enzyme by protecting tRNA(His) from cleavage by DICER1. Also able, with less efficiently, to methylate the 5' monophosphate of a subset of pre-miRNAs, acting as a negative regulator of miRNA processing. The 5' monophosphate of pre-miRNAs is recognized by DICER1 and is required for pre-miRNAs processing: methylation at this position reduces the processing of pre-miRNAs by DICER1. Was also reported to mediate dimethylation of pre-miR-145; however dimethylation cannot be reproduced by another group which observes a monomethylation of pre-miR-145.</text>
</comment>
<comment type="similarity">
    <text evidence="2 12">Belongs to the methyltransferase superfamily.</text>
</comment>
<dbReference type="GO" id="GO:2000632">
    <property type="term" value="P:negative regulation of pre-miRNA processing"/>
    <property type="evidence" value="ECO:0007669"/>
    <property type="project" value="Ensembl"/>
</dbReference>
<evidence type="ECO:0000256" key="13">
    <source>
        <dbReference type="SAM" id="MobiDB-lite"/>
    </source>
</evidence>
<dbReference type="SUPFAM" id="SSF53335">
    <property type="entry name" value="S-adenosyl-L-methionine-dependent methyltransferases"/>
    <property type="match status" value="1"/>
</dbReference>
<dbReference type="GO" id="GO:0031054">
    <property type="term" value="P:pre-miRNA processing"/>
    <property type="evidence" value="ECO:0007669"/>
    <property type="project" value="Ensembl"/>
</dbReference>
<evidence type="ECO:0000313" key="16">
    <source>
        <dbReference type="RefSeq" id="XP_020821744.1"/>
    </source>
</evidence>
<comment type="subunit">
    <text evidence="7">Interacts with DICER1; the interaction may be mediated by RNA.</text>
</comment>
<dbReference type="GO" id="GO:0008175">
    <property type="term" value="F:tRNA methyltransferase activity"/>
    <property type="evidence" value="ECO:0007669"/>
    <property type="project" value="Ensembl"/>
</dbReference>
<accession>A0A6P5IT15</accession>
<evidence type="ECO:0000256" key="5">
    <source>
        <dbReference type="ARBA" id="ARBA00022679"/>
    </source>
</evidence>
<evidence type="ECO:0000256" key="10">
    <source>
        <dbReference type="ARBA" id="ARBA00045273"/>
    </source>
</evidence>
<reference evidence="16" key="1">
    <citation type="submission" date="2025-08" db="UniProtKB">
        <authorList>
            <consortium name="RefSeq"/>
        </authorList>
    </citation>
    <scope>IDENTIFICATION</scope>
    <source>
        <tissue evidence="16">Spleen</tissue>
    </source>
</reference>
<keyword evidence="5 12" id="KW-0808">Transferase</keyword>
<evidence type="ECO:0000256" key="1">
    <source>
        <dbReference type="ARBA" id="ARBA00004496"/>
    </source>
</evidence>
<dbReference type="PANTHER" id="PTHR12315">
    <property type="entry name" value="BICOID-INTERACTING PROTEIN RELATED"/>
    <property type="match status" value="1"/>
</dbReference>
<evidence type="ECO:0000256" key="4">
    <source>
        <dbReference type="ARBA" id="ARBA00022603"/>
    </source>
</evidence>
<dbReference type="GO" id="GO:0005654">
    <property type="term" value="C:nucleoplasm"/>
    <property type="evidence" value="ECO:0007669"/>
    <property type="project" value="Ensembl"/>
</dbReference>
<feature type="region of interest" description="Disordered" evidence="13">
    <location>
        <begin position="1"/>
        <end position="27"/>
    </location>
</feature>
<evidence type="ECO:0000256" key="7">
    <source>
        <dbReference type="ARBA" id="ARBA00038653"/>
    </source>
</evidence>
<evidence type="ECO:0000256" key="8">
    <source>
        <dbReference type="ARBA" id="ARBA00044650"/>
    </source>
</evidence>
<gene>
    <name evidence="16" type="primary">BCDIN3D</name>
</gene>
<keyword evidence="15" id="KW-1185">Reference proteome</keyword>
<keyword evidence="3" id="KW-0963">Cytoplasm</keyword>
<evidence type="ECO:0000256" key="11">
    <source>
        <dbReference type="PROSITE-ProRule" id="PRU00848"/>
    </source>
</evidence>
<organism evidence="15 16">
    <name type="scientific">Phascolarctos cinereus</name>
    <name type="common">Koala</name>
    <dbReference type="NCBI Taxonomy" id="38626"/>
    <lineage>
        <taxon>Eukaryota</taxon>
        <taxon>Metazoa</taxon>
        <taxon>Chordata</taxon>
        <taxon>Craniata</taxon>
        <taxon>Vertebrata</taxon>
        <taxon>Euteleostomi</taxon>
        <taxon>Mammalia</taxon>
        <taxon>Metatheria</taxon>
        <taxon>Diprotodontia</taxon>
        <taxon>Phascolarctidae</taxon>
        <taxon>Phascolarctos</taxon>
    </lineage>
</organism>
<evidence type="ECO:0000256" key="6">
    <source>
        <dbReference type="ARBA" id="ARBA00022691"/>
    </source>
</evidence>
<protein>
    <recommendedName>
        <fullName evidence="12">RNA methyltransferase</fullName>
        <ecNumber evidence="12">2.1.1.-</ecNumber>
    </recommendedName>
</protein>
<dbReference type="InterPro" id="IPR039772">
    <property type="entry name" value="Bin3-like"/>
</dbReference>
<dbReference type="GO" id="GO:0090486">
    <property type="term" value="F:small RNA 2'-O-methyltransferase activity"/>
    <property type="evidence" value="ECO:0007669"/>
    <property type="project" value="Ensembl"/>
</dbReference>
<dbReference type="RefSeq" id="XP_020821744.1">
    <property type="nucleotide sequence ID" value="XM_020966085.1"/>
</dbReference>
<dbReference type="CTD" id="144233"/>
<dbReference type="AlphaFoldDB" id="A0A6P5IT15"/>
<evidence type="ECO:0000256" key="2">
    <source>
        <dbReference type="ARBA" id="ARBA00008361"/>
    </source>
</evidence>
<dbReference type="FunCoup" id="A0A6P5IT15">
    <property type="interactions" value="2722"/>
</dbReference>
<evidence type="ECO:0000256" key="3">
    <source>
        <dbReference type="ARBA" id="ARBA00022490"/>
    </source>
</evidence>
<comment type="catalytic activity">
    <reaction evidence="9">
        <text>a 5'-end 5'-phospho-ribonucleoside-RNA + S-adenosyl-L-methionine = a 5'-end (5'-methylphospho)-ribonucleoside-RNA + S-adenosyl-L-homocysteine</text>
        <dbReference type="Rhea" id="RHEA:58656"/>
        <dbReference type="Rhea" id="RHEA-COMP:15179"/>
        <dbReference type="Rhea" id="RHEA-COMP:15181"/>
        <dbReference type="ChEBI" id="CHEBI:57856"/>
        <dbReference type="ChEBI" id="CHEBI:59789"/>
        <dbReference type="ChEBI" id="CHEBI:138282"/>
        <dbReference type="ChEBI" id="CHEBI:142776"/>
    </reaction>
</comment>
<dbReference type="GeneID" id="110193986"/>
<evidence type="ECO:0000313" key="15">
    <source>
        <dbReference type="Proteomes" id="UP000515140"/>
    </source>
</evidence>
<dbReference type="PROSITE" id="PS51515">
    <property type="entry name" value="BIN3_SAM"/>
    <property type="match status" value="1"/>
</dbReference>
<dbReference type="InterPro" id="IPR024160">
    <property type="entry name" value="BIN3_SAM-bd_dom"/>
</dbReference>
<keyword evidence="4 12" id="KW-0489">Methyltransferase</keyword>
<comment type="catalytic activity">
    <reaction evidence="8">
        <text>a 5'-end 5'-phospho-ribonucleoside-RNA + 2 S-adenosyl-L-methionine = a 5'-end (5'-bismethylphospho)-ribonucleoside-RNA + 2 S-adenosyl-L-homocysteine</text>
        <dbReference type="Rhea" id="RHEA:58640"/>
        <dbReference type="Rhea" id="RHEA-COMP:15179"/>
        <dbReference type="Rhea" id="RHEA-COMP:15182"/>
        <dbReference type="ChEBI" id="CHEBI:57856"/>
        <dbReference type="ChEBI" id="CHEBI:59789"/>
        <dbReference type="ChEBI" id="CHEBI:138282"/>
        <dbReference type="ChEBI" id="CHEBI:142777"/>
    </reaction>
</comment>
<name>A0A6P5IT15_PHACI</name>
<evidence type="ECO:0000259" key="14">
    <source>
        <dbReference type="PROSITE" id="PS51515"/>
    </source>
</evidence>
<sequence length="276" mass="30893">MAAPILPVAEAATDEEAGTPKPRFLEPGAAPYGNFPSYSRFHPPEQRLRLLPAALLRRLFPPGGPDPRPLLALDVGCNSGELSIALYRHFLSLEEGEICPLSTKDLRFLCCDIDPVLVDRAEKDCPFPATMSFVTLDIMDPQTREPLLSSFLNQFGRSAFDIVFCMSITMWIHLNHGDNGLLAFLAHLASRSRYLLVEPQPWKCYRAAARRLRKLGRHDFDHFRSLAIRGDMANCVIQILTNDCGMELVCSFGSTSWDRSLLLFRANQPSEPMSSL</sequence>
<dbReference type="InterPro" id="IPR010675">
    <property type="entry name" value="Bin3_C"/>
</dbReference>
<dbReference type="InterPro" id="IPR029063">
    <property type="entry name" value="SAM-dependent_MTases_sf"/>
</dbReference>
<dbReference type="Pfam" id="PF06859">
    <property type="entry name" value="Bin3"/>
    <property type="match status" value="1"/>
</dbReference>
<dbReference type="GO" id="GO:0005886">
    <property type="term" value="C:plasma membrane"/>
    <property type="evidence" value="ECO:0007669"/>
    <property type="project" value="Ensembl"/>
</dbReference>
<proteinExistence type="inferred from homology"/>
<dbReference type="FunFam" id="3.40.50.150:FF:000138">
    <property type="entry name" value="BCDIN3 domain containing RNA methyltransferase"/>
    <property type="match status" value="1"/>
</dbReference>
<comment type="subcellular location">
    <subcellularLocation>
        <location evidence="1">Cytoplasm</location>
    </subcellularLocation>
</comment>
<dbReference type="CDD" id="cd02440">
    <property type="entry name" value="AdoMet_MTases"/>
    <property type="match status" value="1"/>
</dbReference>
<dbReference type="Gene3D" id="3.40.50.150">
    <property type="entry name" value="Vaccinia Virus protein VP39"/>
    <property type="match status" value="1"/>
</dbReference>
<dbReference type="GO" id="GO:0070883">
    <property type="term" value="F:pre-miRNA binding"/>
    <property type="evidence" value="ECO:0007669"/>
    <property type="project" value="Ensembl"/>
</dbReference>
<dbReference type="InParanoid" id="A0A6P5IT15"/>
<evidence type="ECO:0000256" key="12">
    <source>
        <dbReference type="RuleBase" id="RU367087"/>
    </source>
</evidence>
<dbReference type="OMA" id="LNHHDQG"/>
<feature type="domain" description="Bin3-type SAM" evidence="14">
    <location>
        <begin position="54"/>
        <end position="276"/>
    </location>
</feature>
<dbReference type="EC" id="2.1.1.-" evidence="12"/>
<dbReference type="PANTHER" id="PTHR12315:SF1">
    <property type="entry name" value="RNA 5'-MONOPHOSPHATE METHYLTRANSFERASE"/>
    <property type="match status" value="1"/>
</dbReference>
<evidence type="ECO:0000256" key="9">
    <source>
        <dbReference type="ARBA" id="ARBA00044707"/>
    </source>
</evidence>
<dbReference type="Proteomes" id="UP000515140">
    <property type="component" value="Unplaced"/>
</dbReference>
<dbReference type="GO" id="GO:0030488">
    <property type="term" value="P:tRNA methylation"/>
    <property type="evidence" value="ECO:0007669"/>
    <property type="project" value="Ensembl"/>
</dbReference>
<dbReference type="KEGG" id="pcw:110193986"/>